<dbReference type="EC" id="6.3.4.19" evidence="8"/>
<evidence type="ECO:0000256" key="5">
    <source>
        <dbReference type="ARBA" id="ARBA00022741"/>
    </source>
</evidence>
<organism evidence="10 11">
    <name type="scientific">Desulfofarcimen acetoxidans (strain ATCC 49208 / DSM 771 / KCTC 5769 / VKM B-1644 / 5575)</name>
    <name type="common">Desulfotomaculum acetoxidans</name>
    <dbReference type="NCBI Taxonomy" id="485916"/>
    <lineage>
        <taxon>Bacteria</taxon>
        <taxon>Bacillati</taxon>
        <taxon>Bacillota</taxon>
        <taxon>Clostridia</taxon>
        <taxon>Eubacteriales</taxon>
        <taxon>Peptococcaceae</taxon>
        <taxon>Desulfofarcimen</taxon>
    </lineage>
</organism>
<dbReference type="Gene3D" id="3.40.50.620">
    <property type="entry name" value="HUPs"/>
    <property type="match status" value="1"/>
</dbReference>
<dbReference type="RefSeq" id="WP_015755902.1">
    <property type="nucleotide sequence ID" value="NC_013216.1"/>
</dbReference>
<keyword evidence="5 8" id="KW-0547">Nucleotide-binding</keyword>
<dbReference type="SUPFAM" id="SSF56037">
    <property type="entry name" value="PheT/TilS domain"/>
    <property type="match status" value="1"/>
</dbReference>
<keyword evidence="6 8" id="KW-0067">ATP-binding</keyword>
<evidence type="ECO:0000313" key="11">
    <source>
        <dbReference type="Proteomes" id="UP000002217"/>
    </source>
</evidence>
<dbReference type="AlphaFoldDB" id="C8W3S7"/>
<keyword evidence="11" id="KW-1185">Reference proteome</keyword>
<comment type="function">
    <text evidence="8">Ligates lysine onto the cytidine present at position 34 of the AUA codon-specific tRNA(Ile) that contains the anticodon CAU, in an ATP-dependent manner. Cytidine is converted to lysidine, thus changing the amino acid specificity of the tRNA from methionine to isoleucine.</text>
</comment>
<comment type="domain">
    <text evidence="8">The N-terminal region contains the highly conserved SGGXDS motif, predicted to be a P-loop motif involved in ATP binding.</text>
</comment>
<dbReference type="SUPFAM" id="SSF82829">
    <property type="entry name" value="MesJ substrate recognition domain-like"/>
    <property type="match status" value="1"/>
</dbReference>
<dbReference type="KEGG" id="dae:Dtox_0228"/>
<dbReference type="OrthoDB" id="9807403at2"/>
<dbReference type="Pfam" id="PF11734">
    <property type="entry name" value="TilS_C"/>
    <property type="match status" value="1"/>
</dbReference>
<dbReference type="Gene3D" id="1.20.59.20">
    <property type="match status" value="1"/>
</dbReference>
<evidence type="ECO:0000256" key="1">
    <source>
        <dbReference type="ARBA" id="ARBA00004496"/>
    </source>
</evidence>
<comment type="subcellular location">
    <subcellularLocation>
        <location evidence="1 8">Cytoplasm</location>
    </subcellularLocation>
</comment>
<dbReference type="HOGENOM" id="CLU_018869_0_1_9"/>
<evidence type="ECO:0000256" key="3">
    <source>
        <dbReference type="ARBA" id="ARBA00022598"/>
    </source>
</evidence>
<evidence type="ECO:0000313" key="10">
    <source>
        <dbReference type="EMBL" id="ACV61181.1"/>
    </source>
</evidence>
<dbReference type="Pfam" id="PF01171">
    <property type="entry name" value="ATP_bind_3"/>
    <property type="match status" value="1"/>
</dbReference>
<feature type="binding site" evidence="8">
    <location>
        <begin position="29"/>
        <end position="34"/>
    </location>
    <ligand>
        <name>ATP</name>
        <dbReference type="ChEBI" id="CHEBI:30616"/>
    </ligand>
</feature>
<evidence type="ECO:0000256" key="7">
    <source>
        <dbReference type="ARBA" id="ARBA00048539"/>
    </source>
</evidence>
<protein>
    <recommendedName>
        <fullName evidence="8">tRNA(Ile)-lysidine synthase</fullName>
        <ecNumber evidence="8">6.3.4.19</ecNumber>
    </recommendedName>
    <alternativeName>
        <fullName evidence="8">tRNA(Ile)-2-lysyl-cytidine synthase</fullName>
    </alternativeName>
    <alternativeName>
        <fullName evidence="8">tRNA(Ile)-lysidine synthetase</fullName>
    </alternativeName>
</protein>
<dbReference type="InterPro" id="IPR012094">
    <property type="entry name" value="tRNA_Ile_lys_synt"/>
</dbReference>
<dbReference type="NCBIfam" id="TIGR02433">
    <property type="entry name" value="lysidine_TilS_C"/>
    <property type="match status" value="1"/>
</dbReference>
<comment type="catalytic activity">
    <reaction evidence="7 8">
        <text>cytidine(34) in tRNA(Ile2) + L-lysine + ATP = lysidine(34) in tRNA(Ile2) + AMP + diphosphate + H(+)</text>
        <dbReference type="Rhea" id="RHEA:43744"/>
        <dbReference type="Rhea" id="RHEA-COMP:10625"/>
        <dbReference type="Rhea" id="RHEA-COMP:10670"/>
        <dbReference type="ChEBI" id="CHEBI:15378"/>
        <dbReference type="ChEBI" id="CHEBI:30616"/>
        <dbReference type="ChEBI" id="CHEBI:32551"/>
        <dbReference type="ChEBI" id="CHEBI:33019"/>
        <dbReference type="ChEBI" id="CHEBI:82748"/>
        <dbReference type="ChEBI" id="CHEBI:83665"/>
        <dbReference type="ChEBI" id="CHEBI:456215"/>
        <dbReference type="EC" id="6.3.4.19"/>
    </reaction>
</comment>
<dbReference type="PANTHER" id="PTHR43033:SF1">
    <property type="entry name" value="TRNA(ILE)-LYSIDINE SYNTHASE-RELATED"/>
    <property type="match status" value="1"/>
</dbReference>
<evidence type="ECO:0000256" key="2">
    <source>
        <dbReference type="ARBA" id="ARBA00022490"/>
    </source>
</evidence>
<dbReference type="InterPro" id="IPR012795">
    <property type="entry name" value="tRNA_Ile_lys_synt_N"/>
</dbReference>
<dbReference type="HAMAP" id="MF_01161">
    <property type="entry name" value="tRNA_Ile_lys_synt"/>
    <property type="match status" value="1"/>
</dbReference>
<dbReference type="GO" id="GO:0005737">
    <property type="term" value="C:cytoplasm"/>
    <property type="evidence" value="ECO:0007669"/>
    <property type="project" value="UniProtKB-SubCell"/>
</dbReference>
<dbReference type="SMART" id="SM00977">
    <property type="entry name" value="TilS_C"/>
    <property type="match status" value="1"/>
</dbReference>
<dbReference type="eggNOG" id="COG0037">
    <property type="taxonomic scope" value="Bacteria"/>
</dbReference>
<dbReference type="InterPro" id="IPR012796">
    <property type="entry name" value="Lysidine-tRNA-synth_C"/>
</dbReference>
<dbReference type="InterPro" id="IPR014729">
    <property type="entry name" value="Rossmann-like_a/b/a_fold"/>
</dbReference>
<keyword evidence="3 8" id="KW-0436">Ligase</keyword>
<dbReference type="InterPro" id="IPR011063">
    <property type="entry name" value="TilS/TtcA_N"/>
</dbReference>
<evidence type="ECO:0000259" key="9">
    <source>
        <dbReference type="SMART" id="SM00977"/>
    </source>
</evidence>
<comment type="similarity">
    <text evidence="8">Belongs to the tRNA(Ile)-lysidine synthase family.</text>
</comment>
<accession>C8W3S7</accession>
<dbReference type="GO" id="GO:0032267">
    <property type="term" value="F:tRNA(Ile)-lysidine synthase activity"/>
    <property type="evidence" value="ECO:0007669"/>
    <property type="project" value="UniProtKB-EC"/>
</dbReference>
<dbReference type="SUPFAM" id="SSF52402">
    <property type="entry name" value="Adenine nucleotide alpha hydrolases-like"/>
    <property type="match status" value="1"/>
</dbReference>
<dbReference type="GO" id="GO:0005524">
    <property type="term" value="F:ATP binding"/>
    <property type="evidence" value="ECO:0007669"/>
    <property type="project" value="UniProtKB-UniRule"/>
</dbReference>
<evidence type="ECO:0000256" key="8">
    <source>
        <dbReference type="HAMAP-Rule" id="MF_01161"/>
    </source>
</evidence>
<reference evidence="10 11" key="1">
    <citation type="journal article" date="2009" name="Stand. Genomic Sci.">
        <title>Complete genome sequence of Desulfotomaculum acetoxidans type strain (5575).</title>
        <authorList>
            <person name="Spring S."/>
            <person name="Lapidus A."/>
            <person name="Schroder M."/>
            <person name="Gleim D."/>
            <person name="Sims D."/>
            <person name="Meincke L."/>
            <person name="Glavina Del Rio T."/>
            <person name="Tice H."/>
            <person name="Copeland A."/>
            <person name="Cheng J.F."/>
            <person name="Lucas S."/>
            <person name="Chen F."/>
            <person name="Nolan M."/>
            <person name="Bruce D."/>
            <person name="Goodwin L."/>
            <person name="Pitluck S."/>
            <person name="Ivanova N."/>
            <person name="Mavromatis K."/>
            <person name="Mikhailova N."/>
            <person name="Pati A."/>
            <person name="Chen A."/>
            <person name="Palaniappan K."/>
            <person name="Land M."/>
            <person name="Hauser L."/>
            <person name="Chang Y.J."/>
            <person name="Jeffries C.D."/>
            <person name="Chain P."/>
            <person name="Saunders E."/>
            <person name="Brettin T."/>
            <person name="Detter J.C."/>
            <person name="Goker M."/>
            <person name="Bristow J."/>
            <person name="Eisen J.A."/>
            <person name="Markowitz V."/>
            <person name="Hugenholtz P."/>
            <person name="Kyrpides N.C."/>
            <person name="Klenk H.P."/>
            <person name="Han C."/>
        </authorList>
    </citation>
    <scope>NUCLEOTIDE SEQUENCE [LARGE SCALE GENOMIC DNA]</scope>
    <source>
        <strain evidence="11">ATCC 49208 / DSM 771 / VKM B-1644</strain>
    </source>
</reference>
<dbReference type="EMBL" id="CP001720">
    <property type="protein sequence ID" value="ACV61181.1"/>
    <property type="molecule type" value="Genomic_DNA"/>
</dbReference>
<feature type="domain" description="Lysidine-tRNA(Ile) synthetase C-terminal" evidence="9">
    <location>
        <begin position="398"/>
        <end position="470"/>
    </location>
</feature>
<keyword evidence="4 8" id="KW-0819">tRNA processing</keyword>
<dbReference type="STRING" id="485916.Dtox_0228"/>
<proteinExistence type="inferred from homology"/>
<dbReference type="PANTHER" id="PTHR43033">
    <property type="entry name" value="TRNA(ILE)-LYSIDINE SYNTHASE-RELATED"/>
    <property type="match status" value="1"/>
</dbReference>
<name>C8W3S7_DESAS</name>
<dbReference type="GO" id="GO:0006400">
    <property type="term" value="P:tRNA modification"/>
    <property type="evidence" value="ECO:0007669"/>
    <property type="project" value="UniProtKB-UniRule"/>
</dbReference>
<evidence type="ECO:0000256" key="6">
    <source>
        <dbReference type="ARBA" id="ARBA00022840"/>
    </source>
</evidence>
<dbReference type="CDD" id="cd01992">
    <property type="entry name" value="TilS_N"/>
    <property type="match status" value="1"/>
</dbReference>
<keyword evidence="2 8" id="KW-0963">Cytoplasm</keyword>
<evidence type="ECO:0000256" key="4">
    <source>
        <dbReference type="ARBA" id="ARBA00022694"/>
    </source>
</evidence>
<sequence length="473" mass="54297">MTGTLKQVLKYINKHRMVNKGDKILLAVSGGPDSVAMLDVLFCLRHDLGISLHIAHLNHMFRGEESLGDAEFVRELAVRYNLPVTVRHINVPSFMEKTGLSSQPAARTVRYSFLDETAAQESASRIALAHHADDQAETVMLHFLRGSGAAGLRGMLPVRDNFYIRPMLCLKRQDIEDYCKKKNLRWRVDSSNLKTDYRRNKIRMYLLPLLEKEYNNNLTATLNRLADIFREEEDYLELMTRNEYNNLTVLKSAGEICLNLKGFQQVPLALQRRILRLAWREITGGFRDLAFEQLGKAVILLTNHVGSGSLEFPRDVKVVKRYDSFSFIIGKDKQDGLSYYYDLPVPGKVYLAEINRTLFCEVADTQAMDEKYDKSFLNRRRFSQDEAWLDYERVAFPLCVRGRQPGDIFEPLGLTGSMKLKKYFINQKVPCEVRDKVPLVIGEGKIIWVGGMQISESVKINEVTTKFLHLFLV</sequence>
<dbReference type="Proteomes" id="UP000002217">
    <property type="component" value="Chromosome"/>
</dbReference>
<gene>
    <name evidence="8" type="primary">tilS</name>
    <name evidence="10" type="ordered locus">Dtox_0228</name>
</gene>
<dbReference type="NCBIfam" id="TIGR02432">
    <property type="entry name" value="lysidine_TilS_N"/>
    <property type="match status" value="1"/>
</dbReference>